<dbReference type="AlphaFoldDB" id="A0A915I245"/>
<evidence type="ECO:0000313" key="2">
    <source>
        <dbReference type="WBParaSite" id="nRc.2.0.1.t08208-RA"/>
    </source>
</evidence>
<dbReference type="Proteomes" id="UP000887565">
    <property type="component" value="Unplaced"/>
</dbReference>
<keyword evidence="1" id="KW-1185">Reference proteome</keyword>
<reference evidence="2" key="1">
    <citation type="submission" date="2022-11" db="UniProtKB">
        <authorList>
            <consortium name="WormBaseParasite"/>
        </authorList>
    </citation>
    <scope>IDENTIFICATION</scope>
</reference>
<evidence type="ECO:0000313" key="1">
    <source>
        <dbReference type="Proteomes" id="UP000887565"/>
    </source>
</evidence>
<protein>
    <submittedName>
        <fullName evidence="2">Uncharacterized protein</fullName>
    </submittedName>
</protein>
<sequence length="86" mass="9484">MYHNSRSAARVKRLTASTILNIRQTGHQIEEAKWRQKDDFDLKPGERCGVAFDSLEGNMLWRDGDSGGVVTSMGASCQLDRATIAG</sequence>
<proteinExistence type="predicted"/>
<accession>A0A915I245</accession>
<dbReference type="WBParaSite" id="nRc.2.0.1.t08208-RA">
    <property type="protein sequence ID" value="nRc.2.0.1.t08208-RA"/>
    <property type="gene ID" value="nRc.2.0.1.g08208"/>
</dbReference>
<organism evidence="1 2">
    <name type="scientific">Romanomermis culicivorax</name>
    <name type="common">Nematode worm</name>
    <dbReference type="NCBI Taxonomy" id="13658"/>
    <lineage>
        <taxon>Eukaryota</taxon>
        <taxon>Metazoa</taxon>
        <taxon>Ecdysozoa</taxon>
        <taxon>Nematoda</taxon>
        <taxon>Enoplea</taxon>
        <taxon>Dorylaimia</taxon>
        <taxon>Mermithida</taxon>
        <taxon>Mermithoidea</taxon>
        <taxon>Mermithidae</taxon>
        <taxon>Romanomermis</taxon>
    </lineage>
</organism>
<name>A0A915I245_ROMCU</name>